<gene>
    <name evidence="2" type="ORF">MAGR_20980</name>
</gene>
<dbReference type="InterPro" id="IPR012337">
    <property type="entry name" value="RNaseH-like_sf"/>
</dbReference>
<proteinExistence type="predicted"/>
<dbReference type="EMBL" id="BLKS01000001">
    <property type="protein sequence ID" value="GFG50657.1"/>
    <property type="molecule type" value="Genomic_DNA"/>
</dbReference>
<dbReference type="Proteomes" id="UP000465302">
    <property type="component" value="Unassembled WGS sequence"/>
</dbReference>
<accession>A0A7I9W035</accession>
<dbReference type="PROSITE" id="PS50994">
    <property type="entry name" value="INTEGRASE"/>
    <property type="match status" value="1"/>
</dbReference>
<organism evidence="2 3">
    <name type="scientific">Mycolicibacterium agri</name>
    <name type="common">Mycobacterium agri</name>
    <dbReference type="NCBI Taxonomy" id="36811"/>
    <lineage>
        <taxon>Bacteria</taxon>
        <taxon>Bacillati</taxon>
        <taxon>Actinomycetota</taxon>
        <taxon>Actinomycetes</taxon>
        <taxon>Mycobacteriales</taxon>
        <taxon>Mycobacteriaceae</taxon>
        <taxon>Mycolicibacterium</taxon>
    </lineage>
</organism>
<dbReference type="PANTHER" id="PTHR35004:SF8">
    <property type="entry name" value="TRANSPOSASE RV3428C-RELATED"/>
    <property type="match status" value="1"/>
</dbReference>
<dbReference type="Gene3D" id="3.30.420.10">
    <property type="entry name" value="Ribonuclease H-like superfamily/Ribonuclease H"/>
    <property type="match status" value="1"/>
</dbReference>
<dbReference type="AlphaFoldDB" id="A0A7I9W035"/>
<dbReference type="GO" id="GO:0003676">
    <property type="term" value="F:nucleic acid binding"/>
    <property type="evidence" value="ECO:0007669"/>
    <property type="project" value="InterPro"/>
</dbReference>
<dbReference type="SUPFAM" id="SSF53098">
    <property type="entry name" value="Ribonuclease H-like"/>
    <property type="match status" value="1"/>
</dbReference>
<dbReference type="InterPro" id="IPR036397">
    <property type="entry name" value="RNaseH_sf"/>
</dbReference>
<dbReference type="InterPro" id="IPR001584">
    <property type="entry name" value="Integrase_cat-core"/>
</dbReference>
<sequence length="401" mass="43947">MVFSFVRSIAVTAQVTEVAGMAFREVSVNEIREVLRVWLGVAGLPAPGYRTIAAYCGLDRKTVRRYVEAAQAAGLRRDDDLGAVDDALIGMVADAVRPVRPDGHGAAWEQLLGFEEQITAWVAGTGGQRPLTVTKIHTLLARQGCVVPYRTLHRFASERCGFGRKDLTVRVADGDPGVECQVDFGYLGMLTDADDGRRRKVHALIFTAVYSRHMFVWLSYSQTLTAVIAGCEAAWEFFGGVFAVLIPDNLKPVIADADAVNPQFTHGWLDYAGHAGFLTDPARVASPKDKPRVERAVQYVRRNFWDGETFTSIEAAQQPLRPGVVTPRAPVCTAPRVRVRPSCSPPRSSRRCCRCRGFMTCRCSRGSRCIAISTPRSPRRCIRCPSAGSVSTSTCGPIPSW</sequence>
<dbReference type="PANTHER" id="PTHR35004">
    <property type="entry name" value="TRANSPOSASE RV3428C-RELATED"/>
    <property type="match status" value="1"/>
</dbReference>
<evidence type="ECO:0000259" key="1">
    <source>
        <dbReference type="PROSITE" id="PS50994"/>
    </source>
</evidence>
<evidence type="ECO:0000313" key="2">
    <source>
        <dbReference type="EMBL" id="GFG50657.1"/>
    </source>
</evidence>
<dbReference type="GO" id="GO:0015074">
    <property type="term" value="P:DNA integration"/>
    <property type="evidence" value="ECO:0007669"/>
    <property type="project" value="InterPro"/>
</dbReference>
<comment type="caution">
    <text evidence="2">The sequence shown here is derived from an EMBL/GenBank/DDBJ whole genome shotgun (WGS) entry which is preliminary data.</text>
</comment>
<reference evidence="2 3" key="1">
    <citation type="journal article" date="2019" name="Emerg. Microbes Infect.">
        <title>Comprehensive subspecies identification of 175 nontuberculous mycobacteria species based on 7547 genomic profiles.</title>
        <authorList>
            <person name="Matsumoto Y."/>
            <person name="Kinjo T."/>
            <person name="Motooka D."/>
            <person name="Nabeya D."/>
            <person name="Jung N."/>
            <person name="Uechi K."/>
            <person name="Horii T."/>
            <person name="Iida T."/>
            <person name="Fujita J."/>
            <person name="Nakamura S."/>
        </authorList>
    </citation>
    <scope>NUCLEOTIDE SEQUENCE [LARGE SCALE GENOMIC DNA]</scope>
    <source>
        <strain evidence="2 3">JCM 6377</strain>
    </source>
</reference>
<feature type="domain" description="Integrase catalytic" evidence="1">
    <location>
        <begin position="172"/>
        <end position="304"/>
    </location>
</feature>
<protein>
    <recommendedName>
        <fullName evidence="1">Integrase catalytic domain-containing protein</fullName>
    </recommendedName>
</protein>
<evidence type="ECO:0000313" key="3">
    <source>
        <dbReference type="Proteomes" id="UP000465302"/>
    </source>
</evidence>
<name>A0A7I9W035_MYCAG</name>